<name>A0A1M5WJW2_9BACT</name>
<dbReference type="InterPro" id="IPR025943">
    <property type="entry name" value="Sigma_54_int_dom_ATP-bd_2"/>
</dbReference>
<dbReference type="OrthoDB" id="9761019at2"/>
<dbReference type="PROSITE" id="PS00675">
    <property type="entry name" value="SIGMA54_INTERACT_1"/>
    <property type="match status" value="1"/>
</dbReference>
<keyword evidence="2" id="KW-0067">ATP-binding</keyword>
<dbReference type="SUPFAM" id="SSF52540">
    <property type="entry name" value="P-loop containing nucleoside triphosphate hydrolases"/>
    <property type="match status" value="1"/>
</dbReference>
<evidence type="ECO:0000256" key="4">
    <source>
        <dbReference type="ARBA" id="ARBA00023125"/>
    </source>
</evidence>
<dbReference type="InterPro" id="IPR002078">
    <property type="entry name" value="Sigma_54_int"/>
</dbReference>
<dbReference type="FunFam" id="3.40.50.300:FF:000006">
    <property type="entry name" value="DNA-binding transcriptional regulator NtrC"/>
    <property type="match status" value="1"/>
</dbReference>
<dbReference type="Pfam" id="PF02954">
    <property type="entry name" value="HTH_8"/>
    <property type="match status" value="1"/>
</dbReference>
<dbReference type="PRINTS" id="PR01590">
    <property type="entry name" value="HTHFIS"/>
</dbReference>
<gene>
    <name evidence="8" type="ORF">SAMN02745124_02352</name>
</gene>
<keyword evidence="9" id="KW-1185">Reference proteome</keyword>
<dbReference type="Gene3D" id="1.10.10.60">
    <property type="entry name" value="Homeodomain-like"/>
    <property type="match status" value="1"/>
</dbReference>
<dbReference type="Pfam" id="PF01590">
    <property type="entry name" value="GAF"/>
    <property type="match status" value="1"/>
</dbReference>
<dbReference type="PROSITE" id="PS00688">
    <property type="entry name" value="SIGMA54_INTERACT_3"/>
    <property type="match status" value="1"/>
</dbReference>
<sequence>MDEVRFSDSHLQDLTCLCEITKELASSFVLNECLAKAMSYLTDMKSMENGTVTIVNPITGKLEIEVAHGITDEAKKRGKYRIGEGITGRVVASGEPIIVPHISEEPLFLNRTRSRGEKVDPNRSFLCVPIKDGKQVIGALSVDRIYENGFGDQATKDLQFLTVLSSIIAQTVRRIQIVNEEKERLRTENLKLKRELSEKNRINDIIGNSSRMQDVFEMVHRVVDSNATVLLRGESGTGKTLVAKALHYNGKRKDRPFVSVNCSALPETLLESELFGHEKGAFTGAHERKIGRFEHAEGGTLFLDEIGEISHSVQIKLLGVVQERCFQRLGSTKSVTCDVRLVAATNRDLEKAVSSGAFREDLYYRLNVFPIYLPPLRKRRTDILLLAEFFLEKFARENDKSIKRISTSAIDLLIQYHWPGNVRELQNCIERAVLICDEDAIKGIHLPPTLQVSEPNKNGKPLSFATAVENFEKELIIDALKKNNGNQTKTAKYLDTSLRIINYKIHQYDIDAKKYKL</sequence>
<dbReference type="InterPro" id="IPR025662">
    <property type="entry name" value="Sigma_54_int_dom_ATP-bd_1"/>
</dbReference>
<protein>
    <submittedName>
        <fullName evidence="8">Nif-specific regulatory protein</fullName>
    </submittedName>
</protein>
<dbReference type="InterPro" id="IPR025944">
    <property type="entry name" value="Sigma_54_int_dom_CS"/>
</dbReference>
<dbReference type="PROSITE" id="PS00676">
    <property type="entry name" value="SIGMA54_INTERACT_2"/>
    <property type="match status" value="1"/>
</dbReference>
<dbReference type="AlphaFoldDB" id="A0A1M5WJW2"/>
<organism evidence="8 9">
    <name type="scientific">Desulfofustis glycolicus DSM 9705</name>
    <dbReference type="NCBI Taxonomy" id="1121409"/>
    <lineage>
        <taxon>Bacteria</taxon>
        <taxon>Pseudomonadati</taxon>
        <taxon>Thermodesulfobacteriota</taxon>
        <taxon>Desulfobulbia</taxon>
        <taxon>Desulfobulbales</taxon>
        <taxon>Desulfocapsaceae</taxon>
        <taxon>Desulfofustis</taxon>
    </lineage>
</organism>
<evidence type="ECO:0000256" key="5">
    <source>
        <dbReference type="ARBA" id="ARBA00023163"/>
    </source>
</evidence>
<proteinExistence type="predicted"/>
<evidence type="ECO:0000313" key="8">
    <source>
        <dbReference type="EMBL" id="SHH87805.1"/>
    </source>
</evidence>
<keyword evidence="4" id="KW-0238">DNA-binding</keyword>
<dbReference type="RefSeq" id="WP_073376229.1">
    <property type="nucleotide sequence ID" value="NZ_FQXS01000013.1"/>
</dbReference>
<dbReference type="SMART" id="SM00065">
    <property type="entry name" value="GAF"/>
    <property type="match status" value="1"/>
</dbReference>
<dbReference type="GO" id="GO:0005524">
    <property type="term" value="F:ATP binding"/>
    <property type="evidence" value="ECO:0007669"/>
    <property type="project" value="UniProtKB-KW"/>
</dbReference>
<dbReference type="Proteomes" id="UP000184139">
    <property type="component" value="Unassembled WGS sequence"/>
</dbReference>
<keyword evidence="3" id="KW-0805">Transcription regulation</keyword>
<feature type="domain" description="Sigma-54 factor interaction" evidence="7">
    <location>
        <begin position="205"/>
        <end position="434"/>
    </location>
</feature>
<keyword evidence="6" id="KW-0175">Coiled coil</keyword>
<dbReference type="EMBL" id="FQXS01000013">
    <property type="protein sequence ID" value="SHH87805.1"/>
    <property type="molecule type" value="Genomic_DNA"/>
</dbReference>
<dbReference type="InterPro" id="IPR027417">
    <property type="entry name" value="P-loop_NTPase"/>
</dbReference>
<evidence type="ECO:0000256" key="1">
    <source>
        <dbReference type="ARBA" id="ARBA00022741"/>
    </source>
</evidence>
<dbReference type="Pfam" id="PF25601">
    <property type="entry name" value="AAA_lid_14"/>
    <property type="match status" value="1"/>
</dbReference>
<dbReference type="SUPFAM" id="SSF55781">
    <property type="entry name" value="GAF domain-like"/>
    <property type="match status" value="1"/>
</dbReference>
<dbReference type="PROSITE" id="PS50045">
    <property type="entry name" value="SIGMA54_INTERACT_4"/>
    <property type="match status" value="1"/>
</dbReference>
<dbReference type="Gene3D" id="3.30.450.40">
    <property type="match status" value="1"/>
</dbReference>
<evidence type="ECO:0000259" key="7">
    <source>
        <dbReference type="PROSITE" id="PS50045"/>
    </source>
</evidence>
<dbReference type="InterPro" id="IPR058031">
    <property type="entry name" value="AAA_lid_NorR"/>
</dbReference>
<keyword evidence="1" id="KW-0547">Nucleotide-binding</keyword>
<dbReference type="GO" id="GO:0006355">
    <property type="term" value="P:regulation of DNA-templated transcription"/>
    <property type="evidence" value="ECO:0007669"/>
    <property type="project" value="InterPro"/>
</dbReference>
<dbReference type="InterPro" id="IPR003018">
    <property type="entry name" value="GAF"/>
</dbReference>
<dbReference type="SMART" id="SM00382">
    <property type="entry name" value="AAA"/>
    <property type="match status" value="1"/>
</dbReference>
<dbReference type="STRING" id="1121409.SAMN02745124_02352"/>
<dbReference type="GO" id="GO:0043565">
    <property type="term" value="F:sequence-specific DNA binding"/>
    <property type="evidence" value="ECO:0007669"/>
    <property type="project" value="InterPro"/>
</dbReference>
<dbReference type="Pfam" id="PF00158">
    <property type="entry name" value="Sigma54_activat"/>
    <property type="match status" value="1"/>
</dbReference>
<dbReference type="PANTHER" id="PTHR32071">
    <property type="entry name" value="TRANSCRIPTIONAL REGULATORY PROTEIN"/>
    <property type="match status" value="1"/>
</dbReference>
<dbReference type="InterPro" id="IPR029016">
    <property type="entry name" value="GAF-like_dom_sf"/>
</dbReference>
<keyword evidence="5" id="KW-0804">Transcription</keyword>
<dbReference type="SUPFAM" id="SSF46689">
    <property type="entry name" value="Homeodomain-like"/>
    <property type="match status" value="1"/>
</dbReference>
<evidence type="ECO:0000256" key="6">
    <source>
        <dbReference type="SAM" id="Coils"/>
    </source>
</evidence>
<accession>A0A1M5WJW2</accession>
<dbReference type="InterPro" id="IPR003593">
    <property type="entry name" value="AAA+_ATPase"/>
</dbReference>
<feature type="coiled-coil region" evidence="6">
    <location>
        <begin position="168"/>
        <end position="202"/>
    </location>
</feature>
<evidence type="ECO:0000313" key="9">
    <source>
        <dbReference type="Proteomes" id="UP000184139"/>
    </source>
</evidence>
<dbReference type="Gene3D" id="3.40.50.300">
    <property type="entry name" value="P-loop containing nucleotide triphosphate hydrolases"/>
    <property type="match status" value="1"/>
</dbReference>
<dbReference type="InterPro" id="IPR009057">
    <property type="entry name" value="Homeodomain-like_sf"/>
</dbReference>
<dbReference type="InterPro" id="IPR002197">
    <property type="entry name" value="HTH_Fis"/>
</dbReference>
<evidence type="ECO:0000256" key="3">
    <source>
        <dbReference type="ARBA" id="ARBA00023015"/>
    </source>
</evidence>
<dbReference type="Gene3D" id="1.10.8.60">
    <property type="match status" value="1"/>
</dbReference>
<evidence type="ECO:0000256" key="2">
    <source>
        <dbReference type="ARBA" id="ARBA00022840"/>
    </source>
</evidence>
<dbReference type="CDD" id="cd00009">
    <property type="entry name" value="AAA"/>
    <property type="match status" value="1"/>
</dbReference>
<reference evidence="8 9" key="1">
    <citation type="submission" date="2016-11" db="EMBL/GenBank/DDBJ databases">
        <authorList>
            <person name="Jaros S."/>
            <person name="Januszkiewicz K."/>
            <person name="Wedrychowicz H."/>
        </authorList>
    </citation>
    <scope>NUCLEOTIDE SEQUENCE [LARGE SCALE GENOMIC DNA]</scope>
    <source>
        <strain evidence="8 9">DSM 9705</strain>
    </source>
</reference>